<proteinExistence type="predicted"/>
<evidence type="ECO:0000313" key="5">
    <source>
        <dbReference type="EMBL" id="CAF3711902.1"/>
    </source>
</evidence>
<feature type="domain" description="CAP-Gly" evidence="3">
    <location>
        <begin position="76"/>
        <end position="118"/>
    </location>
</feature>
<accession>A0A8S2I2J1</accession>
<keyword evidence="1" id="KW-0175">Coiled coil</keyword>
<feature type="region of interest" description="Disordered" evidence="2">
    <location>
        <begin position="781"/>
        <end position="800"/>
    </location>
</feature>
<dbReference type="EMBL" id="CAJNOK010004394">
    <property type="protein sequence ID" value="CAF0936235.1"/>
    <property type="molecule type" value="Genomic_DNA"/>
</dbReference>
<feature type="compositionally biased region" description="Polar residues" evidence="2">
    <location>
        <begin position="781"/>
        <end position="793"/>
    </location>
</feature>
<dbReference type="Proteomes" id="UP000677228">
    <property type="component" value="Unassembled WGS sequence"/>
</dbReference>
<evidence type="ECO:0000256" key="2">
    <source>
        <dbReference type="SAM" id="MobiDB-lite"/>
    </source>
</evidence>
<feature type="region of interest" description="Disordered" evidence="2">
    <location>
        <begin position="753"/>
        <end position="774"/>
    </location>
</feature>
<dbReference type="PROSITE" id="PS50245">
    <property type="entry name" value="CAP_GLY_2"/>
    <property type="match status" value="1"/>
</dbReference>
<feature type="compositionally biased region" description="Basic and acidic residues" evidence="2">
    <location>
        <begin position="392"/>
        <end position="405"/>
    </location>
</feature>
<dbReference type="SMART" id="SM01052">
    <property type="entry name" value="CAP_GLY"/>
    <property type="match status" value="1"/>
</dbReference>
<sequence>VPAKKSLLPLRKRANTTINSSTNGKIPVPSLSLTPVQIMSAKIHCSEKPLPTNSSLIVGCRVQIGGLKTGILRYVGSVHFAQGQFCGIELDEPDGKHNGEVQNIRYFDCPQNHGVFVPQEKVIVLSSTPERQIPSPKKEIPIPVRPPQISRLRAPGTMIRSSTITSSNVSVPTSVASGSVQLQSIQSTSQISSLLPDIVQNTLHNNNSPIMTVPVLPVVISSPSVVNTTTDCETISPVQIRENGAINVLPHIDDNENDYSDDVFDVADNHITPQSKQLNKSQSSLIPFELTNTIDTASPHSWLTAPSPMVEPPPVLTPATISQPPLPPPSPPPSPSPSPPLQQQSQILLEPSELVDSVSLILNQLQQQQTHQHIESISEDGDNMDEDEEYGEETRENKVVEHEPQSEQASTTEKMNQNGTDDLNQSITNCVQTDISFDKNDDITFIRLADVKNQSSDLSTIFEKSVEDRSRDEREKTLTPPPPTTPTTVDENEQKEKIYSHLSSESSVTHDQQPVEDDHSTALSSSELSIPSRTSSITSQSSALNKRKVFGHDSSSEPLGKKKTSTPKVQTTTMTRINRKNPKDENEQPDSDTNQSKRVDTLATNRSTKPTTAIATGTSAIRKPAVSSHPPIRKPQLSQTTTITVGEKIQNKENTSHYRLNNNLINSKNDSKHGSRNHLNYLNEVSNSLSPADSVGSIPAPPSNCTWPSLPNSVHSSQSDLTSASALAVKKQQQLSSIGSLRSSCPSNVLRTMSGRPPSTVSNKINGGNQRTSTINQSQSVNRTNYSNPKTIVSSSSAQQSSDKIETLQTELIVQRLLCQSLEKTNEIGLAQYKNLLQGFDVLAVIANYYFNQNDRIQNTLSRNIEHCNYLELFRKTNEQLIEQHDHSNREAKELHGKIIHDMHEHYNRLLKDMEDKRKNDLLEYEGRLNNHTQEAKNEKEEIERHCQLLQARLQSHLDNISKNDGNDTLMKHIETLEKDRESLQTVVDMKNKELAQLRIKYNEQTFALEDKRALQKKIEIIESRNEDLSCLLQRRAGIEKEAIFQRNQLRQMFLQKERENRRLTFENETLLYRLNTKPPTTEYDCKTPTRDSSLTASLSLSNPRVKKTKFNCLQAHRSVDPELLLTTKNPPIVISDNNTDDPELMTKSLTLFDDEQYDLSASPMVRSLPPHSTLE</sequence>
<dbReference type="SUPFAM" id="SSF74924">
    <property type="entry name" value="Cap-Gly domain"/>
    <property type="match status" value="1"/>
</dbReference>
<dbReference type="PANTHER" id="PTHR18916">
    <property type="entry name" value="DYNACTIN 1-RELATED MICROTUBULE-BINDING"/>
    <property type="match status" value="1"/>
</dbReference>
<feature type="compositionally biased region" description="Basic and acidic residues" evidence="2">
    <location>
        <begin position="464"/>
        <end position="477"/>
    </location>
</feature>
<feature type="region of interest" description="Disordered" evidence="2">
    <location>
        <begin position="456"/>
        <end position="635"/>
    </location>
</feature>
<evidence type="ECO:0000259" key="3">
    <source>
        <dbReference type="PROSITE" id="PS50245"/>
    </source>
</evidence>
<feature type="compositionally biased region" description="Pro residues" evidence="2">
    <location>
        <begin position="324"/>
        <end position="340"/>
    </location>
</feature>
<feature type="compositionally biased region" description="Polar residues" evidence="2">
    <location>
        <begin position="406"/>
        <end position="425"/>
    </location>
</feature>
<evidence type="ECO:0000313" key="4">
    <source>
        <dbReference type="EMBL" id="CAF0936235.1"/>
    </source>
</evidence>
<dbReference type="Pfam" id="PF01302">
    <property type="entry name" value="CAP_GLY"/>
    <property type="match status" value="1"/>
</dbReference>
<dbReference type="AlphaFoldDB" id="A0A8S2I2J1"/>
<feature type="non-terminal residue" evidence="5">
    <location>
        <position position="1"/>
    </location>
</feature>
<feature type="coiled-coil region" evidence="1">
    <location>
        <begin position="922"/>
        <end position="1032"/>
    </location>
</feature>
<feature type="region of interest" description="Disordered" evidence="2">
    <location>
        <begin position="371"/>
        <end position="425"/>
    </location>
</feature>
<dbReference type="PANTHER" id="PTHR18916:SF93">
    <property type="entry name" value="RESTIN HOMOLOG"/>
    <property type="match status" value="1"/>
</dbReference>
<evidence type="ECO:0000313" key="6">
    <source>
        <dbReference type="Proteomes" id="UP000682733"/>
    </source>
</evidence>
<feature type="compositionally biased region" description="Polar residues" evidence="2">
    <location>
        <begin position="501"/>
        <end position="512"/>
    </location>
</feature>
<reference evidence="5" key="1">
    <citation type="submission" date="2021-02" db="EMBL/GenBank/DDBJ databases">
        <authorList>
            <person name="Nowell W R."/>
        </authorList>
    </citation>
    <scope>NUCLEOTIDE SEQUENCE</scope>
</reference>
<dbReference type="Gene3D" id="2.30.30.190">
    <property type="entry name" value="CAP Gly-rich-like domain"/>
    <property type="match status" value="1"/>
</dbReference>
<dbReference type="InterPro" id="IPR000938">
    <property type="entry name" value="CAP-Gly_domain"/>
</dbReference>
<feature type="compositionally biased region" description="Acidic residues" evidence="2">
    <location>
        <begin position="377"/>
        <end position="391"/>
    </location>
</feature>
<feature type="region of interest" description="Disordered" evidence="2">
    <location>
        <begin position="302"/>
        <end position="344"/>
    </location>
</feature>
<feature type="compositionally biased region" description="Low complexity" evidence="2">
    <location>
        <begin position="529"/>
        <end position="542"/>
    </location>
</feature>
<feature type="compositionally biased region" description="Polar residues" evidence="2">
    <location>
        <begin position="601"/>
        <end position="619"/>
    </location>
</feature>
<dbReference type="Proteomes" id="UP000682733">
    <property type="component" value="Unassembled WGS sequence"/>
</dbReference>
<comment type="caution">
    <text evidence="5">The sequence shown here is derived from an EMBL/GenBank/DDBJ whole genome shotgun (WGS) entry which is preliminary data.</text>
</comment>
<name>A0A8S2I2J1_9BILA</name>
<dbReference type="EMBL" id="CAJOBA010004398">
    <property type="protein sequence ID" value="CAF3711902.1"/>
    <property type="molecule type" value="Genomic_DNA"/>
</dbReference>
<evidence type="ECO:0000256" key="1">
    <source>
        <dbReference type="SAM" id="Coils"/>
    </source>
</evidence>
<gene>
    <name evidence="4" type="ORF">OVA965_LOCUS11397</name>
    <name evidence="5" type="ORF">TMI583_LOCUS11398</name>
</gene>
<protein>
    <recommendedName>
        <fullName evidence="3">CAP-Gly domain-containing protein</fullName>
    </recommendedName>
</protein>
<organism evidence="5 6">
    <name type="scientific">Didymodactylos carnosus</name>
    <dbReference type="NCBI Taxonomy" id="1234261"/>
    <lineage>
        <taxon>Eukaryota</taxon>
        <taxon>Metazoa</taxon>
        <taxon>Spiralia</taxon>
        <taxon>Gnathifera</taxon>
        <taxon>Rotifera</taxon>
        <taxon>Eurotatoria</taxon>
        <taxon>Bdelloidea</taxon>
        <taxon>Philodinida</taxon>
        <taxon>Philodinidae</taxon>
        <taxon>Didymodactylos</taxon>
    </lineage>
</organism>
<dbReference type="InterPro" id="IPR036859">
    <property type="entry name" value="CAP-Gly_dom_sf"/>
</dbReference>
<feature type="compositionally biased region" description="Polar residues" evidence="2">
    <location>
        <begin position="566"/>
        <end position="576"/>
    </location>
</feature>